<gene>
    <name evidence="6" type="ORF">MEDL_50669</name>
</gene>
<dbReference type="InterPro" id="IPR013783">
    <property type="entry name" value="Ig-like_fold"/>
</dbReference>
<comment type="caution">
    <text evidence="6">The sequence shown here is derived from an EMBL/GenBank/DDBJ whole genome shotgun (WGS) entry which is preliminary data.</text>
</comment>
<dbReference type="EMBL" id="CAJPWZ010002418">
    <property type="protein sequence ID" value="CAG2238260.1"/>
    <property type="molecule type" value="Genomic_DNA"/>
</dbReference>
<dbReference type="OrthoDB" id="6158319at2759"/>
<reference evidence="6" key="1">
    <citation type="submission" date="2021-03" db="EMBL/GenBank/DDBJ databases">
        <authorList>
            <person name="Bekaert M."/>
        </authorList>
    </citation>
    <scope>NUCLEOTIDE SEQUENCE</scope>
</reference>
<evidence type="ECO:0000259" key="5">
    <source>
        <dbReference type="PROSITE" id="PS50835"/>
    </source>
</evidence>
<evidence type="ECO:0000256" key="1">
    <source>
        <dbReference type="ARBA" id="ARBA00022729"/>
    </source>
</evidence>
<evidence type="ECO:0000313" key="6">
    <source>
        <dbReference type="EMBL" id="CAG2238260.1"/>
    </source>
</evidence>
<dbReference type="SUPFAM" id="SSF48726">
    <property type="entry name" value="Immunoglobulin"/>
    <property type="match status" value="2"/>
</dbReference>
<dbReference type="Proteomes" id="UP000683360">
    <property type="component" value="Unassembled WGS sequence"/>
</dbReference>
<sequence length="295" mass="31930">MNCRYFKPGSTECMTISTTEYIYPNTCNNITCSYGTAIDRVTTYTVTDTNGPLLQNTITQQISTKKCLLGSIHACGVIGICWCDPDGWSTSMCYNHTSGGEGQLTLKCTTHVQNVEKLATIAAIPSDVHPNRMIYSVNEGRRFGPLICNASCGPPCTFRWVGPTSIINSSELFINSASRTDNGTYICEATNTIGTTVANITIIIHYGPDKVILSPNKTSFVLNEGSDVPSIECKADCQPGCSLTWIKPNGQEELTNVLILNNIKRNQTGTYTCNASNVIGNMVSAGVTINLIGMY</sequence>
<dbReference type="Pfam" id="PF13927">
    <property type="entry name" value="Ig_3"/>
    <property type="match status" value="1"/>
</dbReference>
<dbReference type="InterPro" id="IPR003598">
    <property type="entry name" value="Ig_sub2"/>
</dbReference>
<evidence type="ECO:0000256" key="3">
    <source>
        <dbReference type="ARBA" id="ARBA00023180"/>
    </source>
</evidence>
<dbReference type="InterPro" id="IPR052598">
    <property type="entry name" value="IgSF_CEA-related"/>
</dbReference>
<dbReference type="Pfam" id="PF13895">
    <property type="entry name" value="Ig_2"/>
    <property type="match status" value="1"/>
</dbReference>
<dbReference type="PANTHER" id="PTHR44337">
    <property type="entry name" value="CARCINOEMBRYONIC ANTIGEN-RELATED CELL ADHESION MOLECULE 8"/>
    <property type="match status" value="1"/>
</dbReference>
<accession>A0A8S3UBI5</accession>
<dbReference type="InterPro" id="IPR007110">
    <property type="entry name" value="Ig-like_dom"/>
</dbReference>
<keyword evidence="1" id="KW-0732">Signal</keyword>
<dbReference type="InterPro" id="IPR036179">
    <property type="entry name" value="Ig-like_dom_sf"/>
</dbReference>
<feature type="domain" description="Ig-like" evidence="5">
    <location>
        <begin position="130"/>
        <end position="201"/>
    </location>
</feature>
<dbReference type="Gene3D" id="2.60.40.10">
    <property type="entry name" value="Immunoglobulins"/>
    <property type="match status" value="2"/>
</dbReference>
<proteinExistence type="predicted"/>
<keyword evidence="4" id="KW-0393">Immunoglobulin domain</keyword>
<feature type="domain" description="Ig-like" evidence="5">
    <location>
        <begin position="208"/>
        <end position="290"/>
    </location>
</feature>
<keyword evidence="7" id="KW-1185">Reference proteome</keyword>
<dbReference type="InterPro" id="IPR003599">
    <property type="entry name" value="Ig_sub"/>
</dbReference>
<name>A0A8S3UBI5_MYTED</name>
<keyword evidence="2" id="KW-1015">Disulfide bond</keyword>
<organism evidence="6 7">
    <name type="scientific">Mytilus edulis</name>
    <name type="common">Blue mussel</name>
    <dbReference type="NCBI Taxonomy" id="6550"/>
    <lineage>
        <taxon>Eukaryota</taxon>
        <taxon>Metazoa</taxon>
        <taxon>Spiralia</taxon>
        <taxon>Lophotrochozoa</taxon>
        <taxon>Mollusca</taxon>
        <taxon>Bivalvia</taxon>
        <taxon>Autobranchia</taxon>
        <taxon>Pteriomorphia</taxon>
        <taxon>Mytilida</taxon>
        <taxon>Mytiloidea</taxon>
        <taxon>Mytilidae</taxon>
        <taxon>Mytilinae</taxon>
        <taxon>Mytilus</taxon>
    </lineage>
</organism>
<dbReference type="AlphaFoldDB" id="A0A8S3UBI5"/>
<evidence type="ECO:0000313" key="7">
    <source>
        <dbReference type="Proteomes" id="UP000683360"/>
    </source>
</evidence>
<dbReference type="PANTHER" id="PTHR44337:SF20">
    <property type="entry name" value="CARCINOEMBRYONIC ANTIGEN-RELATED CELL ADHESION MOLECULE 5-RELATED"/>
    <property type="match status" value="1"/>
</dbReference>
<dbReference type="SMART" id="SM00409">
    <property type="entry name" value="IG"/>
    <property type="match status" value="2"/>
</dbReference>
<keyword evidence="3" id="KW-0325">Glycoprotein</keyword>
<protein>
    <recommendedName>
        <fullName evidence="5">Ig-like domain-containing protein</fullName>
    </recommendedName>
</protein>
<dbReference type="SMART" id="SM00408">
    <property type="entry name" value="IGc2"/>
    <property type="match status" value="2"/>
</dbReference>
<evidence type="ECO:0000256" key="4">
    <source>
        <dbReference type="ARBA" id="ARBA00023319"/>
    </source>
</evidence>
<evidence type="ECO:0000256" key="2">
    <source>
        <dbReference type="ARBA" id="ARBA00023157"/>
    </source>
</evidence>
<dbReference type="PROSITE" id="PS50835">
    <property type="entry name" value="IG_LIKE"/>
    <property type="match status" value="2"/>
</dbReference>